<organism evidence="10 11">
    <name type="scientific">Desulfovibrio litoralis DSM 11393</name>
    <dbReference type="NCBI Taxonomy" id="1121455"/>
    <lineage>
        <taxon>Bacteria</taxon>
        <taxon>Pseudomonadati</taxon>
        <taxon>Thermodesulfobacteriota</taxon>
        <taxon>Desulfovibrionia</taxon>
        <taxon>Desulfovibrionales</taxon>
        <taxon>Desulfovibrionaceae</taxon>
        <taxon>Desulfovibrio</taxon>
    </lineage>
</organism>
<dbReference type="AlphaFoldDB" id="A0A1M7TF97"/>
<sequence length="730" mass="79718">MAIGLNSLLNIGNGALFASQAAINVTGNNIANVDNQAYSRQAVRLEANHSIDFYPGQIGQGVTAAEVYRYFDRFIEKSYLDKYSSQNRYETQNGILRSIENIFNETNSPGISSLFDKFLKDWQQIAQRPDDMATRSALLANTSNFTKVIRDTDLSMVKVQREIDKLVEANVEEANKLIQQIADLNKQIQIHNDPGKNNANSLMDARDEATRKLSSIIDIDVIDRGGGNYSITTRAGKTLVNDSDHFGLVFKPSNSQADLMPNSAFTGNVTAVGDDYNEYTLEITQAIDNSTVPPTPAQFRVSLDGGRTWLRNDDGSVQLFDVTDKDSPVRVHNIEVSFSENFEALQAGDKFTVMPKSGVYYDHPTKGLENITPMIMPDGSDREGRMTGGAIAGLLITRDYEIGKIRDKLQAFAQSLTWEVNRLHSQGTGTEKLSYLLGTYQVRDSNIPLGSDASTLAWRDRLNQLANVQYNATTGQVESVKPGNVTFFIYDKTTGDPIMSKALDFSHKLSAFGNGFDPTIHSLDDVATAINNSFLDPNTNQPLLNAAVVDGRLQINPTDPNQTTFGMVDDTSGILAALGVNTFFSGGENPQSLAIRDEIGVNLNLINAARINGGAEANGGDNITAKAIGDLASTKVSIRASFERPMSQTLGTYYNGIVAQVGANTSAASFNAQMNRTMASDLDSRQEEIRGVNLDEEMANLIKYQSSYKAAAKLITTADQMLQTVLSLKN</sequence>
<dbReference type="SUPFAM" id="SSF64518">
    <property type="entry name" value="Phase 1 flagellin"/>
    <property type="match status" value="2"/>
</dbReference>
<evidence type="ECO:0000256" key="2">
    <source>
        <dbReference type="ARBA" id="ARBA00004613"/>
    </source>
</evidence>
<keyword evidence="6" id="KW-0975">Bacterial flagellum</keyword>
<dbReference type="Pfam" id="PF06429">
    <property type="entry name" value="Flg_bbr_C"/>
    <property type="match status" value="1"/>
</dbReference>
<dbReference type="GO" id="GO:0005576">
    <property type="term" value="C:extracellular region"/>
    <property type="evidence" value="ECO:0007669"/>
    <property type="project" value="UniProtKB-SubCell"/>
</dbReference>
<comment type="subcellular location">
    <subcellularLocation>
        <location evidence="1">Bacterial flagellum</location>
    </subcellularLocation>
    <subcellularLocation>
        <location evidence="2">Secreted</location>
    </subcellularLocation>
</comment>
<feature type="domain" description="Flagellar basal-body/hook protein C-terminal" evidence="8">
    <location>
        <begin position="689"/>
        <end position="728"/>
    </location>
</feature>
<reference evidence="10 11" key="1">
    <citation type="submission" date="2016-12" db="EMBL/GenBank/DDBJ databases">
        <authorList>
            <person name="Song W.-J."/>
            <person name="Kurnit D.M."/>
        </authorList>
    </citation>
    <scope>NUCLEOTIDE SEQUENCE [LARGE SCALE GENOMIC DNA]</scope>
    <source>
        <strain evidence="10 11">DSM 11393</strain>
    </source>
</reference>
<dbReference type="RefSeq" id="WP_084650680.1">
    <property type="nucleotide sequence ID" value="NZ_FRDI01000011.1"/>
</dbReference>
<gene>
    <name evidence="10" type="ORF">SAMN02745728_01948</name>
</gene>
<evidence type="ECO:0000313" key="11">
    <source>
        <dbReference type="Proteomes" id="UP000186469"/>
    </source>
</evidence>
<keyword evidence="10" id="KW-0282">Flagellum</keyword>
<feature type="coiled-coil region" evidence="7">
    <location>
        <begin position="156"/>
        <end position="187"/>
    </location>
</feature>
<dbReference type="Pfam" id="PF22638">
    <property type="entry name" value="FlgK_D1"/>
    <property type="match status" value="1"/>
</dbReference>
<protein>
    <recommendedName>
        <fullName evidence="4">Flagellar hook-associated protein 1</fullName>
    </recommendedName>
</protein>
<proteinExistence type="inferred from homology"/>
<dbReference type="InterPro" id="IPR053927">
    <property type="entry name" value="FlgK_helical"/>
</dbReference>
<evidence type="ECO:0000256" key="3">
    <source>
        <dbReference type="ARBA" id="ARBA00009677"/>
    </source>
</evidence>
<dbReference type="PANTHER" id="PTHR30033:SF1">
    <property type="entry name" value="FLAGELLAR HOOK-ASSOCIATED PROTEIN 1"/>
    <property type="match status" value="1"/>
</dbReference>
<comment type="similarity">
    <text evidence="3">Belongs to the flagella basal body rod proteins family.</text>
</comment>
<dbReference type="GO" id="GO:0044780">
    <property type="term" value="P:bacterial-type flagellum assembly"/>
    <property type="evidence" value="ECO:0007669"/>
    <property type="project" value="InterPro"/>
</dbReference>
<evidence type="ECO:0000313" key="10">
    <source>
        <dbReference type="EMBL" id="SHN69429.1"/>
    </source>
</evidence>
<dbReference type="STRING" id="1121455.SAMN02745728_01948"/>
<accession>A0A1M7TF97</accession>
<evidence type="ECO:0000259" key="9">
    <source>
        <dbReference type="Pfam" id="PF22638"/>
    </source>
</evidence>
<evidence type="ECO:0000256" key="5">
    <source>
        <dbReference type="ARBA" id="ARBA00022525"/>
    </source>
</evidence>
<dbReference type="Gene3D" id="1.20.1330.10">
    <property type="entry name" value="f41 fragment of flagellin, N-terminal domain"/>
    <property type="match status" value="1"/>
</dbReference>
<feature type="domain" description="Flagellar hook-associated protein FlgK helical" evidence="9">
    <location>
        <begin position="97"/>
        <end position="258"/>
    </location>
</feature>
<evidence type="ECO:0000256" key="7">
    <source>
        <dbReference type="SAM" id="Coils"/>
    </source>
</evidence>
<evidence type="ECO:0000256" key="1">
    <source>
        <dbReference type="ARBA" id="ARBA00004365"/>
    </source>
</evidence>
<dbReference type="InterPro" id="IPR010930">
    <property type="entry name" value="Flg_bb/hook_C_dom"/>
</dbReference>
<dbReference type="PRINTS" id="PR01005">
    <property type="entry name" value="FLGHOOKAP1"/>
</dbReference>
<keyword evidence="5" id="KW-0964">Secreted</keyword>
<evidence type="ECO:0000256" key="4">
    <source>
        <dbReference type="ARBA" id="ARBA00016244"/>
    </source>
</evidence>
<keyword evidence="10" id="KW-0966">Cell projection</keyword>
<keyword evidence="7" id="KW-0175">Coiled coil</keyword>
<dbReference type="InterPro" id="IPR002371">
    <property type="entry name" value="FlgK"/>
</dbReference>
<dbReference type="NCBIfam" id="TIGR02492">
    <property type="entry name" value="flgK_ends"/>
    <property type="match status" value="1"/>
</dbReference>
<keyword evidence="11" id="KW-1185">Reference proteome</keyword>
<keyword evidence="10" id="KW-0969">Cilium</keyword>
<dbReference type="PANTHER" id="PTHR30033">
    <property type="entry name" value="FLAGELLAR HOOK-ASSOCIATED PROTEIN 1"/>
    <property type="match status" value="1"/>
</dbReference>
<dbReference type="OrthoDB" id="9802553at2"/>
<name>A0A1M7TF97_9BACT</name>
<dbReference type="EMBL" id="FRDI01000011">
    <property type="protein sequence ID" value="SHN69429.1"/>
    <property type="molecule type" value="Genomic_DNA"/>
</dbReference>
<evidence type="ECO:0000256" key="6">
    <source>
        <dbReference type="ARBA" id="ARBA00023143"/>
    </source>
</evidence>
<dbReference type="GO" id="GO:0005198">
    <property type="term" value="F:structural molecule activity"/>
    <property type="evidence" value="ECO:0007669"/>
    <property type="project" value="InterPro"/>
</dbReference>
<evidence type="ECO:0000259" key="8">
    <source>
        <dbReference type="Pfam" id="PF06429"/>
    </source>
</evidence>
<dbReference type="Proteomes" id="UP000186469">
    <property type="component" value="Unassembled WGS sequence"/>
</dbReference>
<dbReference type="GO" id="GO:0009424">
    <property type="term" value="C:bacterial-type flagellum hook"/>
    <property type="evidence" value="ECO:0007669"/>
    <property type="project" value="InterPro"/>
</dbReference>